<dbReference type="SMART" id="SM00346">
    <property type="entry name" value="HTH_ICLR"/>
    <property type="match status" value="1"/>
</dbReference>
<keyword evidence="2" id="KW-0238">DNA-binding</keyword>
<evidence type="ECO:0000313" key="6">
    <source>
        <dbReference type="EMBL" id="ARN55707.1"/>
    </source>
</evidence>
<keyword evidence="7" id="KW-1185">Reference proteome</keyword>
<dbReference type="GO" id="GO:0003700">
    <property type="term" value="F:DNA-binding transcription factor activity"/>
    <property type="evidence" value="ECO:0007669"/>
    <property type="project" value="TreeGrafter"/>
</dbReference>
<dbReference type="AlphaFoldDB" id="A0A1W6LIU1"/>
<dbReference type="InterPro" id="IPR029016">
    <property type="entry name" value="GAF-like_dom_sf"/>
</dbReference>
<sequence>MNKYQIPNITKTCKILMLLAENPKGLSASEIEERSETARTTVYRILQTLCAQEMVQKKKGLFFAGTQLVRIGLESLHSMEIRSLCVPYLRDLANKTGCTSHLAIPTGWQSLILEVHDSPNPVRVASRPGTTVPLYCSSTGKIFLAHIYKNKLKEYYSNHLPEKFTANTITTLEEMQEEVNKILEKGYSVDAQEYHNNVCCLAAPVRNGSREICASIGITGPSDNLSENRLEGFSEEVITAAENLSKSMGYSGN</sequence>
<dbReference type="InterPro" id="IPR036388">
    <property type="entry name" value="WH-like_DNA-bd_sf"/>
</dbReference>
<dbReference type="Gene3D" id="1.10.10.10">
    <property type="entry name" value="Winged helix-like DNA-binding domain superfamily/Winged helix DNA-binding domain"/>
    <property type="match status" value="1"/>
</dbReference>
<dbReference type="SUPFAM" id="SSF46785">
    <property type="entry name" value="Winged helix' DNA-binding domain"/>
    <property type="match status" value="1"/>
</dbReference>
<dbReference type="PANTHER" id="PTHR30136:SF24">
    <property type="entry name" value="HTH-TYPE TRANSCRIPTIONAL REPRESSOR ALLR"/>
    <property type="match status" value="1"/>
</dbReference>
<dbReference type="Gene3D" id="3.30.450.40">
    <property type="match status" value="1"/>
</dbReference>
<evidence type="ECO:0000259" key="4">
    <source>
        <dbReference type="PROSITE" id="PS51077"/>
    </source>
</evidence>
<protein>
    <submittedName>
        <fullName evidence="6">Acetate operon repressor</fullName>
    </submittedName>
</protein>
<evidence type="ECO:0000256" key="1">
    <source>
        <dbReference type="ARBA" id="ARBA00023015"/>
    </source>
</evidence>
<dbReference type="Pfam" id="PF01614">
    <property type="entry name" value="IclR_C"/>
    <property type="match status" value="1"/>
</dbReference>
<dbReference type="EMBL" id="CP021023">
    <property type="protein sequence ID" value="ARN55707.1"/>
    <property type="molecule type" value="Genomic_DNA"/>
</dbReference>
<feature type="domain" description="IclR-ED" evidence="5">
    <location>
        <begin position="67"/>
        <end position="250"/>
    </location>
</feature>
<accession>A0A1W6LIU1</accession>
<evidence type="ECO:0000259" key="5">
    <source>
        <dbReference type="PROSITE" id="PS51078"/>
    </source>
</evidence>
<dbReference type="InterPro" id="IPR036390">
    <property type="entry name" value="WH_DNA-bd_sf"/>
</dbReference>
<dbReference type="PROSITE" id="PS51077">
    <property type="entry name" value="HTH_ICLR"/>
    <property type="match status" value="1"/>
</dbReference>
<proteinExistence type="predicted"/>
<dbReference type="GO" id="GO:0003677">
    <property type="term" value="F:DNA binding"/>
    <property type="evidence" value="ECO:0007669"/>
    <property type="project" value="UniProtKB-KW"/>
</dbReference>
<organism evidence="6 7">
    <name type="scientific">Sedimentisphaera salicampi</name>
    <dbReference type="NCBI Taxonomy" id="1941349"/>
    <lineage>
        <taxon>Bacteria</taxon>
        <taxon>Pseudomonadati</taxon>
        <taxon>Planctomycetota</taxon>
        <taxon>Phycisphaerae</taxon>
        <taxon>Sedimentisphaerales</taxon>
        <taxon>Sedimentisphaeraceae</taxon>
        <taxon>Sedimentisphaera</taxon>
    </lineage>
</organism>
<evidence type="ECO:0000313" key="7">
    <source>
        <dbReference type="Proteomes" id="UP000193334"/>
    </source>
</evidence>
<dbReference type="RefSeq" id="WP_085754438.1">
    <property type="nucleotide sequence ID" value="NZ_CP021023.1"/>
</dbReference>
<reference evidence="7" key="1">
    <citation type="submission" date="2017-04" db="EMBL/GenBank/DDBJ databases">
        <title>Comparative genomics and description of representatives of a novel lineage of planctomycetes thriving in anoxic sediments.</title>
        <authorList>
            <person name="Spring S."/>
            <person name="Bunk B."/>
            <person name="Sproer C."/>
        </authorList>
    </citation>
    <scope>NUCLEOTIDE SEQUENCE [LARGE SCALE GENOMIC DNA]</scope>
    <source>
        <strain evidence="7">ST-PulAB-D4</strain>
    </source>
</reference>
<keyword evidence="1" id="KW-0805">Transcription regulation</keyword>
<keyword evidence="3" id="KW-0804">Transcription</keyword>
<dbReference type="InterPro" id="IPR014757">
    <property type="entry name" value="Tscrpt_reg_IclR_C"/>
</dbReference>
<dbReference type="InterPro" id="IPR005471">
    <property type="entry name" value="Tscrpt_reg_IclR_N"/>
</dbReference>
<feature type="domain" description="HTH iclR-type" evidence="4">
    <location>
        <begin position="6"/>
        <end position="66"/>
    </location>
</feature>
<name>A0A1W6LIU1_9BACT</name>
<dbReference type="InterPro" id="IPR050707">
    <property type="entry name" value="HTH_MetabolicPath_Reg"/>
</dbReference>
<dbReference type="PANTHER" id="PTHR30136">
    <property type="entry name" value="HELIX-TURN-HELIX TRANSCRIPTIONAL REGULATOR, ICLR FAMILY"/>
    <property type="match status" value="1"/>
</dbReference>
<dbReference type="PROSITE" id="PS51078">
    <property type="entry name" value="ICLR_ED"/>
    <property type="match status" value="1"/>
</dbReference>
<evidence type="ECO:0000256" key="3">
    <source>
        <dbReference type="ARBA" id="ARBA00023163"/>
    </source>
</evidence>
<dbReference type="Pfam" id="PF09339">
    <property type="entry name" value="HTH_IclR"/>
    <property type="match status" value="1"/>
</dbReference>
<evidence type="ECO:0000256" key="2">
    <source>
        <dbReference type="ARBA" id="ARBA00023125"/>
    </source>
</evidence>
<dbReference type="GO" id="GO:0045892">
    <property type="term" value="P:negative regulation of DNA-templated transcription"/>
    <property type="evidence" value="ECO:0007669"/>
    <property type="project" value="TreeGrafter"/>
</dbReference>
<dbReference type="STRING" id="1941349.STSP1_00070"/>
<dbReference type="SUPFAM" id="SSF55781">
    <property type="entry name" value="GAF domain-like"/>
    <property type="match status" value="1"/>
</dbReference>
<dbReference type="KEGG" id="pbp:STSP1_00070"/>
<gene>
    <name evidence="6" type="primary">iclR</name>
    <name evidence="6" type="ORF">STSP1_00070</name>
</gene>
<dbReference type="Proteomes" id="UP000193334">
    <property type="component" value="Chromosome"/>
</dbReference>